<dbReference type="AlphaFoldDB" id="A0A4Q2UBC9"/>
<proteinExistence type="predicted"/>
<accession>A0A4Q2UBC9</accession>
<keyword evidence="2" id="KW-1185">Reference proteome</keyword>
<sequence length="409" mass="42101">MVEHAPAAATTARFYAALPVAQSFDAAVAADSYAPLPDDWVLGLADVVTSTLALEAGRYKAVNTAGAAVISAVSNALGTLDFPFVFTGDGASFAVAPGDAAKATQALAATVSWVGSELALDLRGAVVPVAAVRTAGADLRVARVAASANVDYAMFTGGGRDWAEREMKAGRLSLPRAPRGARPDLTGLTCRFRPIAAAHGTVLSVIVKPVGDAGSPDFVRACSDVLALAETAPRGGHPVPVGGPQHRWPPGGLDIEARLHRGLGRSLAESRFRTALRALVNTFFLRTGRTVGDFVPDAYRRQLVENSDFRKFDDGLLMTLDCSVDTADAIAARLADAERAGHARHGLHRQAEALVTCIVPSASRPDHVHFVDGAAGGYAVAAAALKRKEAGPPAALPQASAGGPALGAG</sequence>
<dbReference type="EMBL" id="QYBB01000006">
    <property type="protein sequence ID" value="RYC32561.1"/>
    <property type="molecule type" value="Genomic_DNA"/>
</dbReference>
<reference evidence="1 2" key="1">
    <citation type="submission" date="2018-12" db="EMBL/GenBank/DDBJ databases">
        <authorList>
            <person name="Grouzdev D.S."/>
            <person name="Krutkina M.S."/>
        </authorList>
    </citation>
    <scope>NUCLEOTIDE SEQUENCE [LARGE SCALE GENOMIC DNA]</scope>
    <source>
        <strain evidence="1 2">RmlP026</strain>
    </source>
</reference>
<dbReference type="InterPro" id="IPR021445">
    <property type="entry name" value="DUF3095"/>
</dbReference>
<dbReference type="Proteomes" id="UP000290759">
    <property type="component" value="Unassembled WGS sequence"/>
</dbReference>
<organism evidence="1 2">
    <name type="scientific">Lichenibacterium minor</name>
    <dbReference type="NCBI Taxonomy" id="2316528"/>
    <lineage>
        <taxon>Bacteria</taxon>
        <taxon>Pseudomonadati</taxon>
        <taxon>Pseudomonadota</taxon>
        <taxon>Alphaproteobacteria</taxon>
        <taxon>Hyphomicrobiales</taxon>
        <taxon>Lichenihabitantaceae</taxon>
        <taxon>Lichenibacterium</taxon>
    </lineage>
</organism>
<comment type="caution">
    <text evidence="1">The sequence shown here is derived from an EMBL/GenBank/DDBJ whole genome shotgun (WGS) entry which is preliminary data.</text>
</comment>
<evidence type="ECO:0000313" key="2">
    <source>
        <dbReference type="Proteomes" id="UP000290759"/>
    </source>
</evidence>
<dbReference type="RefSeq" id="WP_129225054.1">
    <property type="nucleotide sequence ID" value="NZ_QYBB01000006.1"/>
</dbReference>
<evidence type="ECO:0000313" key="1">
    <source>
        <dbReference type="EMBL" id="RYC32561.1"/>
    </source>
</evidence>
<reference evidence="1 2" key="2">
    <citation type="submission" date="2019-02" db="EMBL/GenBank/DDBJ databases">
        <title>'Lichenibacterium ramalinii' gen. nov. sp. nov., 'Lichenibacterium minor' gen. nov. sp. nov.</title>
        <authorList>
            <person name="Pankratov T."/>
        </authorList>
    </citation>
    <scope>NUCLEOTIDE SEQUENCE [LARGE SCALE GENOMIC DNA]</scope>
    <source>
        <strain evidence="1 2">RmlP026</strain>
    </source>
</reference>
<dbReference type="OrthoDB" id="5342145at2"/>
<dbReference type="Pfam" id="PF11294">
    <property type="entry name" value="DUF3095"/>
    <property type="match status" value="1"/>
</dbReference>
<protein>
    <submittedName>
        <fullName evidence="1">DUF3095 domain-containing protein</fullName>
    </submittedName>
</protein>
<name>A0A4Q2UBC9_9HYPH</name>
<gene>
    <name evidence="1" type="ORF">D3273_07415</name>
</gene>